<dbReference type="AlphaFoldDB" id="A0AAE0Z535"/>
<evidence type="ECO:0000313" key="1">
    <source>
        <dbReference type="EMBL" id="KAK3762875.1"/>
    </source>
</evidence>
<sequence length="160" mass="18057">MGASLSDLFRMLHDPLIQAAVEGFVVDRVVDMIFHGVQIYRKRRHGKKLVGKHWTCGTALPVDKCPLPLSFLNGGYREVGATHVKIFNPWIPSEISTYKNRVAQLEQQQLASFPVIFISAETVMQQGGSNTSDSTDWPRSYTKNLFTRETCSPDKWQDDG</sequence>
<name>A0AAE0Z535_9GAST</name>
<dbReference type="EMBL" id="JAWDGP010004628">
    <property type="protein sequence ID" value="KAK3762875.1"/>
    <property type="molecule type" value="Genomic_DNA"/>
</dbReference>
<gene>
    <name evidence="1" type="ORF">RRG08_051028</name>
</gene>
<comment type="caution">
    <text evidence="1">The sequence shown here is derived from an EMBL/GenBank/DDBJ whole genome shotgun (WGS) entry which is preliminary data.</text>
</comment>
<dbReference type="Proteomes" id="UP001283361">
    <property type="component" value="Unassembled WGS sequence"/>
</dbReference>
<evidence type="ECO:0000313" key="2">
    <source>
        <dbReference type="Proteomes" id="UP001283361"/>
    </source>
</evidence>
<keyword evidence="2" id="KW-1185">Reference proteome</keyword>
<organism evidence="1 2">
    <name type="scientific">Elysia crispata</name>
    <name type="common">lettuce slug</name>
    <dbReference type="NCBI Taxonomy" id="231223"/>
    <lineage>
        <taxon>Eukaryota</taxon>
        <taxon>Metazoa</taxon>
        <taxon>Spiralia</taxon>
        <taxon>Lophotrochozoa</taxon>
        <taxon>Mollusca</taxon>
        <taxon>Gastropoda</taxon>
        <taxon>Heterobranchia</taxon>
        <taxon>Euthyneura</taxon>
        <taxon>Panpulmonata</taxon>
        <taxon>Sacoglossa</taxon>
        <taxon>Placobranchoidea</taxon>
        <taxon>Plakobranchidae</taxon>
        <taxon>Elysia</taxon>
    </lineage>
</organism>
<reference evidence="1" key="1">
    <citation type="journal article" date="2023" name="G3 (Bethesda)">
        <title>A reference genome for the long-term kleptoplast-retaining sea slug Elysia crispata morphotype clarki.</title>
        <authorList>
            <person name="Eastman K.E."/>
            <person name="Pendleton A.L."/>
            <person name="Shaikh M.A."/>
            <person name="Suttiyut T."/>
            <person name="Ogas R."/>
            <person name="Tomko P."/>
            <person name="Gavelis G."/>
            <person name="Widhalm J.R."/>
            <person name="Wisecaver J.H."/>
        </authorList>
    </citation>
    <scope>NUCLEOTIDE SEQUENCE</scope>
    <source>
        <strain evidence="1">ECLA1</strain>
    </source>
</reference>
<accession>A0AAE0Z535</accession>
<proteinExistence type="predicted"/>
<protein>
    <submittedName>
        <fullName evidence="1">Uncharacterized protein</fullName>
    </submittedName>
</protein>